<dbReference type="HOGENOM" id="CLU_001661_1_1_1"/>
<dbReference type="CDD" id="cd21678">
    <property type="entry name" value="SMP_TCB"/>
    <property type="match status" value="1"/>
</dbReference>
<dbReference type="Pfam" id="PF25669">
    <property type="entry name" value="SMP_MUG190-like"/>
    <property type="match status" value="1"/>
</dbReference>
<dbReference type="Pfam" id="PF24920">
    <property type="entry name" value="C2_TCB1"/>
    <property type="match status" value="1"/>
</dbReference>
<keyword evidence="3" id="KW-0597">Phosphoprotein</keyword>
<evidence type="ECO:0000259" key="15">
    <source>
        <dbReference type="PROSITE" id="PS51847"/>
    </source>
</evidence>
<feature type="compositionally biased region" description="Polar residues" evidence="12">
    <location>
        <begin position="8"/>
        <end position="23"/>
    </location>
</feature>
<dbReference type="CDD" id="cd04040">
    <property type="entry name" value="C2D_Tricalbin-like"/>
    <property type="match status" value="1"/>
</dbReference>
<dbReference type="InterPro" id="IPR037761">
    <property type="entry name" value="C2A_Tricalbin"/>
</dbReference>
<name>G8JMN6_ERECY</name>
<keyword evidence="9" id="KW-0446">Lipid-binding</keyword>
<dbReference type="eggNOG" id="KOG1012">
    <property type="taxonomic scope" value="Eukaryota"/>
</dbReference>
<keyword evidence="7 13" id="KW-1133">Transmembrane helix</keyword>
<keyword evidence="6" id="KW-0256">Endoplasmic reticulum</keyword>
<feature type="compositionally biased region" description="Polar residues" evidence="12">
    <location>
        <begin position="1287"/>
        <end position="1299"/>
    </location>
</feature>
<dbReference type="EMBL" id="CP002497">
    <property type="protein sequence ID" value="AET37391.1"/>
    <property type="molecule type" value="Genomic_DNA"/>
</dbReference>
<dbReference type="FunCoup" id="G8JMN6">
    <property type="interactions" value="106"/>
</dbReference>
<feature type="domain" description="C2" evidence="14">
    <location>
        <begin position="723"/>
        <end position="839"/>
    </location>
</feature>
<feature type="coiled-coil region" evidence="11">
    <location>
        <begin position="879"/>
        <end position="913"/>
    </location>
</feature>
<feature type="transmembrane region" description="Helical" evidence="13">
    <location>
        <begin position="179"/>
        <end position="205"/>
    </location>
</feature>
<dbReference type="GO" id="GO:0035621">
    <property type="term" value="P:ER to Golgi ceramide transport"/>
    <property type="evidence" value="ECO:0007669"/>
    <property type="project" value="EnsemblFungi"/>
</dbReference>
<dbReference type="STRING" id="931890.G8JMN6"/>
<organism evidence="16 17">
    <name type="scientific">Eremothecium cymbalariae (strain CBS 270.75 / DBVPG 7215 / KCTC 17166 / NRRL Y-17582)</name>
    <name type="common">Yeast</name>
    <dbReference type="NCBI Taxonomy" id="931890"/>
    <lineage>
        <taxon>Eukaryota</taxon>
        <taxon>Fungi</taxon>
        <taxon>Dikarya</taxon>
        <taxon>Ascomycota</taxon>
        <taxon>Saccharomycotina</taxon>
        <taxon>Saccharomycetes</taxon>
        <taxon>Saccharomycetales</taxon>
        <taxon>Saccharomycetaceae</taxon>
        <taxon>Eremothecium</taxon>
    </lineage>
</organism>
<evidence type="ECO:0000256" key="2">
    <source>
        <dbReference type="ARBA" id="ARBA00022448"/>
    </source>
</evidence>
<dbReference type="GO" id="GO:0005933">
    <property type="term" value="C:cellular bud"/>
    <property type="evidence" value="ECO:0007669"/>
    <property type="project" value="EnsemblFungi"/>
</dbReference>
<keyword evidence="11" id="KW-0175">Coiled coil</keyword>
<dbReference type="GO" id="GO:0005543">
    <property type="term" value="F:phospholipid binding"/>
    <property type="evidence" value="ECO:0007669"/>
    <property type="project" value="EnsemblFungi"/>
</dbReference>
<dbReference type="InterPro" id="IPR031468">
    <property type="entry name" value="SMP_LBD"/>
</dbReference>
<dbReference type="KEGG" id="erc:Ecym_1139"/>
<dbReference type="Proteomes" id="UP000006790">
    <property type="component" value="Chromosome 1"/>
</dbReference>
<dbReference type="OrthoDB" id="1029639at2759"/>
<dbReference type="PIRSF" id="PIRSF037232">
    <property type="entry name" value="Tricalbin"/>
    <property type="match status" value="1"/>
</dbReference>
<sequence>MGEKASAPVQSRQIVNPHGSITTSTVTSLDRSAVMVITEGRSSGIPYNGEPIGGDIKADTRAERIVMKSSAEEEPLPPVLDSKPVSMGTNATVAPEKTQFQESTLRDSERASRESQALLDVSGEHSSEDFFPWSKVGSFAKSGKGSPVTENNKLVRAYITEILYNDWYHNTGVIVGTCFFAWLLSYCGFCWWALGFVFFCTGSVYRTQLRRFQRNIRDDLKRVDMEETLGDRLETSVWLNTFLAKFWVIYMPVLSQQVKDIANPQLAGSAPGFGIDALSLDEFTLGTKAPTIDNIRSYPKKGKDVVEMDWKFSFTPNDVSDMTAKQAESKVNPKIALGVTVGKSFVSKSLPVLVEDINVAGKMRITLKFGDVFPNIKTVSVSFLEPPLIDFALKPVGGDTLGLDIMSFLPGLKTFVKSMIDSNARPMLYAPNHYDIDVEELMEMQSQDAVGIVAVTLKSAKGFKSADTNCFISLSTENTVTGMDEEIRSAVKYGSSPTWDETKFLLINSLQQKLYLKCFNQNSVRKNTLIGETEFDLSDLYQQSSQEGLVADLKNGAKSKGLLKYDIKWFPVAEKDKKDDSSAASSDSDDTAIENEEANLTDAGILKFTLHKVKYLNTASSITGSLSPCGELFIDGKKVRDYRTLRHMNEPSWEDSFEILIPSKRDAEFSLRIYDERINGKTLLCEFIAPFSELMSVAENDKQYVTGSPQGEIYFSAVWKSVPIPEDTLNKSESAHDPLGGLRIHIRDALVRDELEGVGDVDPYFMISSDRSVVYKSNFYSETSNPTFDDIVYIPITSEHQIVTIDLFDYQKIGKDRFIGTCHLTTGNLMPKDPTTNRYTPAGSDGKILEWTLSDKSKKATGNILRTSVTFIPTFPVYAPHEIERVQELEKKLAEKQEKFDAEQANLKIEMEKNPSEYEVVEVDVDDKELAQLSKKEKMTFSQLVSYNSGIISFKISTGKLSKNDSYLQILCDDFAYPASVSGRAKNGTLQSEHGEYFVRDLQHSITTFRVTKKPIIKDIDDVISEVTIPTLQLLNQSYDSPTTIDLKGSTVDLVCLFSPSATKLPDTELITDTGILELDIVSAENLPAHDRNGMSDPFTVIKVDGTKLFKTEIIKKSLSPVWNANTKVPIASRTRSTLIAEVYDWDRSGSNDLLCTVRFPLSDLVPLEQQVFTLPLVPQGRIYFKTKFTPDYIRPAVNISEGTFASMPLKAVGTVANFGLGVAGAGVGAAANVATAGFGVATNVADFGIGGLQKGGRLLKGVGSFKSPLKTKDSGDSENKRDSFISPPNATPNNSYVVVQSEPPHENSSSGGKNDTTSIGGSPGPMRKRNLSQASSSLRPLIPQNIYPGRVTLLGAEGLGKSVQVRISLAKDGKMKHLYRSEKQKADATGACIFHNEICEFKAPPEANLVFGAVAHHTFSKDTNLGVAQINMGDPQLKQDSQVSIKLGSGHIIFKIEYAQDDVPPLPPVPSEYTL</sequence>
<dbReference type="PANTHER" id="PTHR46980">
    <property type="entry name" value="TRICALBIN-1-RELATED"/>
    <property type="match status" value="1"/>
</dbReference>
<dbReference type="InterPro" id="IPR037765">
    <property type="entry name" value="C2B_Tricalbin"/>
</dbReference>
<feature type="domain" description="SMP-LTD" evidence="15">
    <location>
        <begin position="231"/>
        <end position="439"/>
    </location>
</feature>
<dbReference type="Pfam" id="PF00168">
    <property type="entry name" value="C2"/>
    <property type="match status" value="5"/>
</dbReference>
<evidence type="ECO:0008006" key="18">
    <source>
        <dbReference type="Google" id="ProtNLM"/>
    </source>
</evidence>
<dbReference type="InterPro" id="IPR056910">
    <property type="entry name" value="TCB1-3_C2"/>
</dbReference>
<dbReference type="InParanoid" id="G8JMN6"/>
<dbReference type="GO" id="GO:0061817">
    <property type="term" value="P:endoplasmic reticulum-plasma membrane tethering"/>
    <property type="evidence" value="ECO:0007669"/>
    <property type="project" value="InterPro"/>
</dbReference>
<keyword evidence="8" id="KW-0445">Lipid transport</keyword>
<dbReference type="Gene3D" id="2.60.40.150">
    <property type="entry name" value="C2 domain"/>
    <property type="match status" value="4"/>
</dbReference>
<dbReference type="InterPro" id="IPR052455">
    <property type="entry name" value="Tricalbin_domain"/>
</dbReference>
<reference evidence="17" key="1">
    <citation type="journal article" date="2012" name="G3 (Bethesda)">
        <title>Pichia sorbitophila, an interspecies yeast hybrid reveals early steps of genome resolution following polyploidization.</title>
        <authorList>
            <person name="Leh Louis V."/>
            <person name="Despons L."/>
            <person name="Friedrich A."/>
            <person name="Martin T."/>
            <person name="Durrens P."/>
            <person name="Casaregola S."/>
            <person name="Neuveglise C."/>
            <person name="Fairhead C."/>
            <person name="Marck C."/>
            <person name="Cruz J.A."/>
            <person name="Straub M.L."/>
            <person name="Kugler V."/>
            <person name="Sacerdot C."/>
            <person name="Uzunov Z."/>
            <person name="Thierry A."/>
            <person name="Weiss S."/>
            <person name="Bleykasten C."/>
            <person name="De Montigny J."/>
            <person name="Jacques N."/>
            <person name="Jung P."/>
            <person name="Lemaire M."/>
            <person name="Mallet S."/>
            <person name="Morel G."/>
            <person name="Richard G.F."/>
            <person name="Sarkar A."/>
            <person name="Savel G."/>
            <person name="Schacherer J."/>
            <person name="Seret M.L."/>
            <person name="Talla E."/>
            <person name="Samson G."/>
            <person name="Jubin C."/>
            <person name="Poulain J."/>
            <person name="Vacherie B."/>
            <person name="Barbe V."/>
            <person name="Pelletier E."/>
            <person name="Sherman D.J."/>
            <person name="Westhof E."/>
            <person name="Weissenbach J."/>
            <person name="Baret P.V."/>
            <person name="Wincker P."/>
            <person name="Gaillardin C."/>
            <person name="Dujon B."/>
            <person name="Souciet J.L."/>
        </authorList>
    </citation>
    <scope>NUCLEOTIDE SEQUENCE [LARGE SCALE GENOMIC DNA]</scope>
    <source>
        <strain evidence="17">CBS 270.75 / DBVPG 7215 / KCTC 17166 / NRRL Y-17582</strain>
    </source>
</reference>
<evidence type="ECO:0000256" key="4">
    <source>
        <dbReference type="ARBA" id="ARBA00022692"/>
    </source>
</evidence>
<evidence type="ECO:0000256" key="7">
    <source>
        <dbReference type="ARBA" id="ARBA00022989"/>
    </source>
</evidence>
<feature type="domain" description="C2" evidence="14">
    <location>
        <begin position="432"/>
        <end position="550"/>
    </location>
</feature>
<dbReference type="GO" id="GO:0055091">
    <property type="term" value="P:phospholipid homeostasis"/>
    <property type="evidence" value="ECO:0007669"/>
    <property type="project" value="EnsemblFungi"/>
</dbReference>
<dbReference type="SUPFAM" id="SSF49562">
    <property type="entry name" value="C2 domain (Calcium/lipid-binding domain, CaLB)"/>
    <property type="match status" value="5"/>
</dbReference>
<evidence type="ECO:0000256" key="11">
    <source>
        <dbReference type="SAM" id="Coils"/>
    </source>
</evidence>
<dbReference type="GO" id="GO:0005789">
    <property type="term" value="C:endoplasmic reticulum membrane"/>
    <property type="evidence" value="ECO:0007669"/>
    <property type="project" value="UniProtKB-SubCell"/>
</dbReference>
<evidence type="ECO:0000259" key="14">
    <source>
        <dbReference type="PROSITE" id="PS50004"/>
    </source>
</evidence>
<feature type="domain" description="C2" evidence="14">
    <location>
        <begin position="584"/>
        <end position="704"/>
    </location>
</feature>
<keyword evidence="4 13" id="KW-0812">Transmembrane</keyword>
<dbReference type="GO" id="GO:0090158">
    <property type="term" value="P:endoplasmic reticulum membrane organization"/>
    <property type="evidence" value="ECO:0007669"/>
    <property type="project" value="EnsemblFungi"/>
</dbReference>
<evidence type="ECO:0000256" key="9">
    <source>
        <dbReference type="ARBA" id="ARBA00023121"/>
    </source>
</evidence>
<keyword evidence="10 13" id="KW-0472">Membrane</keyword>
<evidence type="ECO:0000256" key="1">
    <source>
        <dbReference type="ARBA" id="ARBA00004586"/>
    </source>
</evidence>
<accession>G8JMN6</accession>
<dbReference type="InterPro" id="IPR000008">
    <property type="entry name" value="C2_dom"/>
</dbReference>
<dbReference type="CDD" id="cd04045">
    <property type="entry name" value="C2C_Tricalbin-like"/>
    <property type="match status" value="1"/>
</dbReference>
<evidence type="ECO:0000256" key="3">
    <source>
        <dbReference type="ARBA" id="ARBA00022553"/>
    </source>
</evidence>
<keyword evidence="17" id="KW-1185">Reference proteome</keyword>
<dbReference type="GO" id="GO:0120010">
    <property type="term" value="P:intermembrane phospholipid transfer"/>
    <property type="evidence" value="ECO:0007669"/>
    <property type="project" value="EnsemblFungi"/>
</dbReference>
<dbReference type="InterPro" id="IPR035892">
    <property type="entry name" value="C2_domain_sf"/>
</dbReference>
<gene>
    <name evidence="16" type="ordered locus">Ecym_1139</name>
</gene>
<evidence type="ECO:0000256" key="5">
    <source>
        <dbReference type="ARBA" id="ARBA00022737"/>
    </source>
</evidence>
<dbReference type="PROSITE" id="PS50004">
    <property type="entry name" value="C2"/>
    <property type="match status" value="4"/>
</dbReference>
<dbReference type="RefSeq" id="XP_003644208.1">
    <property type="nucleotide sequence ID" value="XM_003644160.1"/>
</dbReference>
<dbReference type="OMA" id="DHFYGDW"/>
<dbReference type="InterPro" id="IPR037756">
    <property type="entry name" value="C2D_Tricalbin"/>
</dbReference>
<dbReference type="CDD" id="cd04044">
    <property type="entry name" value="C2A_Tricalbin-like"/>
    <property type="match status" value="1"/>
</dbReference>
<protein>
    <recommendedName>
        <fullName evidence="18">Tricalbin</fullName>
    </recommendedName>
</protein>
<dbReference type="GO" id="GO:0032541">
    <property type="term" value="C:cortical endoplasmic reticulum"/>
    <property type="evidence" value="ECO:0007669"/>
    <property type="project" value="EnsemblFungi"/>
</dbReference>
<evidence type="ECO:0000256" key="13">
    <source>
        <dbReference type="SAM" id="Phobius"/>
    </source>
</evidence>
<feature type="compositionally biased region" description="Polar residues" evidence="12">
    <location>
        <begin position="1307"/>
        <end position="1321"/>
    </location>
</feature>
<feature type="compositionally biased region" description="Basic and acidic residues" evidence="12">
    <location>
        <begin position="1271"/>
        <end position="1284"/>
    </location>
</feature>
<feature type="region of interest" description="Disordered" evidence="12">
    <location>
        <begin position="1"/>
        <end position="23"/>
    </location>
</feature>
<feature type="domain" description="C2" evidence="14">
    <location>
        <begin position="1056"/>
        <end position="1175"/>
    </location>
</feature>
<dbReference type="GO" id="GO:0060304">
    <property type="term" value="P:regulation of phosphatidylinositol dephosphorylation"/>
    <property type="evidence" value="ECO:0007669"/>
    <property type="project" value="EnsemblFungi"/>
</dbReference>
<dbReference type="PROSITE" id="PS51847">
    <property type="entry name" value="SMP"/>
    <property type="match status" value="1"/>
</dbReference>
<dbReference type="CDD" id="cd04052">
    <property type="entry name" value="C2B_Tricalbin-like"/>
    <property type="match status" value="1"/>
</dbReference>
<evidence type="ECO:0000256" key="6">
    <source>
        <dbReference type="ARBA" id="ARBA00022824"/>
    </source>
</evidence>
<evidence type="ECO:0000256" key="10">
    <source>
        <dbReference type="ARBA" id="ARBA00023136"/>
    </source>
</evidence>
<evidence type="ECO:0000256" key="8">
    <source>
        <dbReference type="ARBA" id="ARBA00023055"/>
    </source>
</evidence>
<comment type="subcellular location">
    <subcellularLocation>
        <location evidence="1">Endoplasmic reticulum membrane</location>
    </subcellularLocation>
</comment>
<feature type="region of interest" description="Disordered" evidence="12">
    <location>
        <begin position="1264"/>
        <end position="1335"/>
    </location>
</feature>
<evidence type="ECO:0000256" key="12">
    <source>
        <dbReference type="SAM" id="MobiDB-lite"/>
    </source>
</evidence>
<dbReference type="InterPro" id="IPR037762">
    <property type="entry name" value="C2C_Tricalbin"/>
</dbReference>
<evidence type="ECO:0000313" key="17">
    <source>
        <dbReference type="Proteomes" id="UP000006790"/>
    </source>
</evidence>
<dbReference type="GeneID" id="11471349"/>
<dbReference type="SMART" id="SM00239">
    <property type="entry name" value="C2"/>
    <property type="match status" value="5"/>
</dbReference>
<keyword evidence="5" id="KW-0677">Repeat</keyword>
<dbReference type="PANTHER" id="PTHR46980:SF1">
    <property type="entry name" value="TRICALBIN-3"/>
    <property type="match status" value="1"/>
</dbReference>
<dbReference type="InterPro" id="IPR017147">
    <property type="entry name" value="Tricalbin"/>
</dbReference>
<keyword evidence="2" id="KW-0813">Transport</keyword>
<proteinExistence type="predicted"/>
<evidence type="ECO:0000313" key="16">
    <source>
        <dbReference type="EMBL" id="AET37391.1"/>
    </source>
</evidence>